<gene>
    <name evidence="1" type="ORF">EV03_0284</name>
</gene>
<dbReference type="EMBL" id="JNAX01000004">
    <property type="protein sequence ID" value="KGG21965.1"/>
    <property type="molecule type" value="Genomic_DNA"/>
</dbReference>
<sequence>MQILWRVARLFRGWKGWYVLVQNTSPSRKQLQGKYVP</sequence>
<dbReference type="Proteomes" id="UP000030392">
    <property type="component" value="Unassembled WGS sequence"/>
</dbReference>
<protein>
    <submittedName>
        <fullName evidence="1">Uncharacterized protein</fullName>
    </submittedName>
</protein>
<evidence type="ECO:0000313" key="2">
    <source>
        <dbReference type="Proteomes" id="UP000030392"/>
    </source>
</evidence>
<dbReference type="AlphaFoldDB" id="A0A0A2CAN9"/>
<evidence type="ECO:0000313" key="1">
    <source>
        <dbReference type="EMBL" id="KGG21965.1"/>
    </source>
</evidence>
<organism evidence="1 2">
    <name type="scientific">Prochlorococcus marinus str. PAC1</name>
    <dbReference type="NCBI Taxonomy" id="59924"/>
    <lineage>
        <taxon>Bacteria</taxon>
        <taxon>Bacillati</taxon>
        <taxon>Cyanobacteriota</taxon>
        <taxon>Cyanophyceae</taxon>
        <taxon>Synechococcales</taxon>
        <taxon>Prochlorococcaceae</taxon>
        <taxon>Prochlorococcus</taxon>
    </lineage>
</organism>
<accession>A0A0A2CAN9</accession>
<proteinExistence type="predicted"/>
<name>A0A0A2CAN9_PROMR</name>
<comment type="caution">
    <text evidence="1">The sequence shown here is derived from an EMBL/GenBank/DDBJ whole genome shotgun (WGS) entry which is preliminary data.</text>
</comment>
<reference evidence="2" key="1">
    <citation type="journal article" date="2014" name="Sci. Data">
        <title>Genomes of diverse isolates of the marine cyanobacterium Prochlorococcus.</title>
        <authorList>
            <person name="Biller S."/>
            <person name="Berube P."/>
            <person name="Thompson J."/>
            <person name="Kelly L."/>
            <person name="Roggensack S."/>
            <person name="Awad L."/>
            <person name="Roache-Johnson K."/>
            <person name="Ding H."/>
            <person name="Giovannoni S.J."/>
            <person name="Moore L.R."/>
            <person name="Chisholm S.W."/>
        </authorList>
    </citation>
    <scope>NUCLEOTIDE SEQUENCE [LARGE SCALE GENOMIC DNA]</scope>
    <source>
        <strain evidence="2">PAC1</strain>
    </source>
</reference>